<reference evidence="1 2" key="1">
    <citation type="submission" date="2018-10" db="EMBL/GenBank/DDBJ databases">
        <title>Natrarchaeobius chitinivorans gen. nov., sp. nov., and Natrarchaeobius haloalkaliphilus sp. nov., alkaliphilic, chitin-utilizing haloarchaea from hypersaline alkaline lakes.</title>
        <authorList>
            <person name="Sorokin D.Y."/>
            <person name="Elcheninov A.G."/>
            <person name="Kostrikina N.A."/>
            <person name="Bale N.J."/>
            <person name="Sinninghe Damste J.S."/>
            <person name="Khijniak T.V."/>
            <person name="Kublanov I.V."/>
            <person name="Toshchakov S.V."/>
        </authorList>
    </citation>
    <scope>NUCLEOTIDE SEQUENCE [LARGE SCALE GENOMIC DNA]</scope>
    <source>
        <strain evidence="1 2">AArcht7</strain>
    </source>
</reference>
<evidence type="ECO:0000313" key="2">
    <source>
        <dbReference type="Proteomes" id="UP000281431"/>
    </source>
</evidence>
<dbReference type="SUPFAM" id="SSF52402">
    <property type="entry name" value="Adenine nucleotide alpha hydrolases-like"/>
    <property type="match status" value="1"/>
</dbReference>
<keyword evidence="2" id="KW-1185">Reference proteome</keyword>
<comment type="caution">
    <text evidence="1">The sequence shown here is derived from an EMBL/GenBank/DDBJ whole genome shotgun (WGS) entry which is preliminary data.</text>
</comment>
<sequence length="140" mass="15355">MVVVAVVSGTTRPDSVVVEAARRADDLETAVHVLYVQGLGWYANLEVVLSERLGVPTGIETVRKTCERRAERIAEPVLEEYRAVGRIGRPIDEIVEYTRNVDGDCVVIDAAVDWGAGFGSLFSDPLTRLRAENVLVVPVY</sequence>
<dbReference type="AlphaFoldDB" id="A0A3N6PP94"/>
<evidence type="ECO:0000313" key="1">
    <source>
        <dbReference type="EMBL" id="RQH00976.1"/>
    </source>
</evidence>
<gene>
    <name evidence="1" type="ORF">EA472_10185</name>
</gene>
<dbReference type="Proteomes" id="UP000281431">
    <property type="component" value="Unassembled WGS sequence"/>
</dbReference>
<protein>
    <submittedName>
        <fullName evidence="1">Usp family protein</fullName>
    </submittedName>
</protein>
<name>A0A3N6PP94_NATCH</name>
<proteinExistence type="predicted"/>
<organism evidence="1 2">
    <name type="scientific">Natrarchaeobius chitinivorans</name>
    <dbReference type="NCBI Taxonomy" id="1679083"/>
    <lineage>
        <taxon>Archaea</taxon>
        <taxon>Methanobacteriati</taxon>
        <taxon>Methanobacteriota</taxon>
        <taxon>Stenosarchaea group</taxon>
        <taxon>Halobacteria</taxon>
        <taxon>Halobacteriales</taxon>
        <taxon>Natrialbaceae</taxon>
        <taxon>Natrarchaeobius</taxon>
    </lineage>
</organism>
<dbReference type="EMBL" id="REFZ01000005">
    <property type="protein sequence ID" value="RQH00976.1"/>
    <property type="molecule type" value="Genomic_DNA"/>
</dbReference>
<accession>A0A3N6PP94</accession>